<evidence type="ECO:0000256" key="1">
    <source>
        <dbReference type="ARBA" id="ARBA00005662"/>
    </source>
</evidence>
<gene>
    <name evidence="4" type="ORF">KC717_05720</name>
</gene>
<dbReference type="SUPFAM" id="SSF56300">
    <property type="entry name" value="Metallo-dependent phosphatases"/>
    <property type="match status" value="1"/>
</dbReference>
<dbReference type="Proteomes" id="UP000754563">
    <property type="component" value="Unassembled WGS sequence"/>
</dbReference>
<protein>
    <submittedName>
        <fullName evidence="4">CapA family protein</fullName>
    </submittedName>
</protein>
<dbReference type="InterPro" id="IPR029052">
    <property type="entry name" value="Metallo-depent_PP-like"/>
</dbReference>
<dbReference type="PANTHER" id="PTHR33393:SF12">
    <property type="entry name" value="CAPSULE BIOSYNTHESIS PROTEIN CAPA"/>
    <property type="match status" value="1"/>
</dbReference>
<dbReference type="AlphaFoldDB" id="A0A955L8R7"/>
<evidence type="ECO:0000256" key="2">
    <source>
        <dbReference type="SAM" id="Phobius"/>
    </source>
</evidence>
<keyword evidence="2" id="KW-0812">Transmembrane</keyword>
<comment type="caution">
    <text evidence="4">The sequence shown here is derived from an EMBL/GenBank/DDBJ whole genome shotgun (WGS) entry which is preliminary data.</text>
</comment>
<comment type="similarity">
    <text evidence="1">Belongs to the CapA family.</text>
</comment>
<evidence type="ECO:0000259" key="3">
    <source>
        <dbReference type="SMART" id="SM00854"/>
    </source>
</evidence>
<evidence type="ECO:0000313" key="4">
    <source>
        <dbReference type="EMBL" id="MCA9386119.1"/>
    </source>
</evidence>
<organism evidence="4 5">
    <name type="scientific">Candidatus Dojkabacteria bacterium</name>
    <dbReference type="NCBI Taxonomy" id="2099670"/>
    <lineage>
        <taxon>Bacteria</taxon>
        <taxon>Candidatus Dojkabacteria</taxon>
    </lineage>
</organism>
<dbReference type="SMART" id="SM00854">
    <property type="entry name" value="PGA_cap"/>
    <property type="match status" value="1"/>
</dbReference>
<proteinExistence type="inferred from homology"/>
<reference evidence="4" key="1">
    <citation type="submission" date="2020-04" db="EMBL/GenBank/DDBJ databases">
        <authorList>
            <person name="Zhang T."/>
        </authorList>
    </citation>
    <scope>NUCLEOTIDE SEQUENCE</scope>
    <source>
        <strain evidence="4">HKST-UBA11</strain>
    </source>
</reference>
<evidence type="ECO:0000313" key="5">
    <source>
        <dbReference type="Proteomes" id="UP000754563"/>
    </source>
</evidence>
<reference evidence="4" key="2">
    <citation type="journal article" date="2021" name="Microbiome">
        <title>Successional dynamics and alternative stable states in a saline activated sludge microbial community over 9 years.</title>
        <authorList>
            <person name="Wang Y."/>
            <person name="Ye J."/>
            <person name="Ju F."/>
            <person name="Liu L."/>
            <person name="Boyd J.A."/>
            <person name="Deng Y."/>
            <person name="Parks D.H."/>
            <person name="Jiang X."/>
            <person name="Yin X."/>
            <person name="Woodcroft B.J."/>
            <person name="Tyson G.W."/>
            <person name="Hugenholtz P."/>
            <person name="Polz M.F."/>
            <person name="Zhang T."/>
        </authorList>
    </citation>
    <scope>NUCLEOTIDE SEQUENCE</scope>
    <source>
        <strain evidence="4">HKST-UBA11</strain>
    </source>
</reference>
<feature type="domain" description="Capsule synthesis protein CapA" evidence="3">
    <location>
        <begin position="181"/>
        <end position="441"/>
    </location>
</feature>
<dbReference type="EMBL" id="JAGQLH010000081">
    <property type="protein sequence ID" value="MCA9386119.1"/>
    <property type="molecule type" value="Genomic_DNA"/>
</dbReference>
<accession>A0A955L8R7</accession>
<dbReference type="Gene3D" id="3.60.21.10">
    <property type="match status" value="1"/>
</dbReference>
<dbReference type="Pfam" id="PF09587">
    <property type="entry name" value="PGA_cap"/>
    <property type="match status" value="1"/>
</dbReference>
<name>A0A955L8R7_9BACT</name>
<keyword evidence="2" id="KW-0472">Membrane</keyword>
<feature type="transmembrane region" description="Helical" evidence="2">
    <location>
        <begin position="20"/>
        <end position="37"/>
    </location>
</feature>
<dbReference type="CDD" id="cd07381">
    <property type="entry name" value="MPP_CapA"/>
    <property type="match status" value="1"/>
</dbReference>
<dbReference type="PANTHER" id="PTHR33393">
    <property type="entry name" value="POLYGLUTAMINE SYNTHESIS ACCESSORY PROTEIN RV0574C-RELATED"/>
    <property type="match status" value="1"/>
</dbReference>
<sequence>MQLLLHNPSQDSSSKSPWKFVIIFSIIFSGIVVGTLINSKFIKSIDEPITHTPDKERVNTVKQTIFFVPVTSFTSTRRSISSDELKTEAFVGLRKYRPLYPKTFTIEFVSSEEELEQKLKEDMVGLIPPQEVRPWYSTLPIDGQNFWSNQSTLSDYPLKVEHMSQTLDERIIPIEDSSLTTIFASGELIPARAVDRLGLNKYNNHSYLFDFFRKDIESADISVGLLENSLLGNPSPCTGCMSFVGDDAFAGGLTDVGYDAVSTAGNHAGDAGQKAYENTIELLDDAGIQITGTGNSNELPQVTEYHSILQPTIHTVNDKKIGMFGADDVAFYYWKKDSNTNTYGTNYVSNRLNGIYSIDTEQISKLAELKELYKLDYMIMYMSWGVEYTNYPTDHQKNLGHTLVDAGVDMIIGSHPHWVQSIEFYNEKPIIYSLGNFLFDQTHTLETRQGMAVNLHYLNHELKNIELMPLQICGYHQTSNDLATEYLEGSLALEDIYPIEESKGCVYWQPKKLKSDHPSYEQILNRVFEYTEI</sequence>
<dbReference type="InterPro" id="IPR019079">
    <property type="entry name" value="Capsule_synth_CapA"/>
</dbReference>
<keyword evidence="2" id="KW-1133">Transmembrane helix</keyword>
<dbReference type="InterPro" id="IPR052169">
    <property type="entry name" value="CW_Biosynth-Accessory"/>
</dbReference>